<protein>
    <recommendedName>
        <fullName evidence="3">GNAT family N-acetyltransferase</fullName>
    </recommendedName>
</protein>
<dbReference type="EMBL" id="JBHSQS010000016">
    <property type="protein sequence ID" value="MFC5926323.1"/>
    <property type="molecule type" value="Genomic_DNA"/>
</dbReference>
<organism evidence="1 2">
    <name type="scientific">Micromonospora vulcania</name>
    <dbReference type="NCBI Taxonomy" id="1441873"/>
    <lineage>
        <taxon>Bacteria</taxon>
        <taxon>Bacillati</taxon>
        <taxon>Actinomycetota</taxon>
        <taxon>Actinomycetes</taxon>
        <taxon>Micromonosporales</taxon>
        <taxon>Micromonosporaceae</taxon>
        <taxon>Micromonospora</taxon>
    </lineage>
</organism>
<accession>A0ABW1HC06</accession>
<evidence type="ECO:0000313" key="2">
    <source>
        <dbReference type="Proteomes" id="UP001596226"/>
    </source>
</evidence>
<evidence type="ECO:0000313" key="1">
    <source>
        <dbReference type="EMBL" id="MFC5926323.1"/>
    </source>
</evidence>
<dbReference type="RefSeq" id="WP_377514542.1">
    <property type="nucleotide sequence ID" value="NZ_JBHSQS010000016.1"/>
</dbReference>
<name>A0ABW1HC06_9ACTN</name>
<sequence length="220" mass="23191">MVDLQAVAARDNAVWCGIVCESHGLQGLTDADAWSVPRRSPMWYPDAVTLRPGVDVAALLRRIDAGPGASVKDSFADLDLADHGFRVLFDAEWIYRAPTDPPSGTPLSPVTTPAALAAWAAAHGGGDLFRPALLTDARVRVLARYDDQGAVTGGAVVSGDGPCGVSNLFARTADPGDIWRGVLATLPQTPLVGYESEPDLPPAREAGFTPAGPLRVWLRD</sequence>
<gene>
    <name evidence="1" type="ORF">ACFQGL_23600</name>
</gene>
<proteinExistence type="predicted"/>
<keyword evidence="2" id="KW-1185">Reference proteome</keyword>
<reference evidence="2" key="1">
    <citation type="journal article" date="2019" name="Int. J. Syst. Evol. Microbiol.">
        <title>The Global Catalogue of Microorganisms (GCM) 10K type strain sequencing project: providing services to taxonomists for standard genome sequencing and annotation.</title>
        <authorList>
            <consortium name="The Broad Institute Genomics Platform"/>
            <consortium name="The Broad Institute Genome Sequencing Center for Infectious Disease"/>
            <person name="Wu L."/>
            <person name="Ma J."/>
        </authorList>
    </citation>
    <scope>NUCLEOTIDE SEQUENCE [LARGE SCALE GENOMIC DNA]</scope>
    <source>
        <strain evidence="2">CGMCC 4.7144</strain>
    </source>
</reference>
<evidence type="ECO:0008006" key="3">
    <source>
        <dbReference type="Google" id="ProtNLM"/>
    </source>
</evidence>
<dbReference type="Proteomes" id="UP001596226">
    <property type="component" value="Unassembled WGS sequence"/>
</dbReference>
<comment type="caution">
    <text evidence="1">The sequence shown here is derived from an EMBL/GenBank/DDBJ whole genome shotgun (WGS) entry which is preliminary data.</text>
</comment>